<evidence type="ECO:0000256" key="4">
    <source>
        <dbReference type="ARBA" id="ARBA00023002"/>
    </source>
</evidence>
<dbReference type="CDD" id="cd11033">
    <property type="entry name" value="CYP142-like"/>
    <property type="match status" value="1"/>
</dbReference>
<evidence type="ECO:0000313" key="8">
    <source>
        <dbReference type="EMBL" id="BFP56942.1"/>
    </source>
</evidence>
<dbReference type="EMBL" id="AP035884">
    <property type="protein sequence ID" value="BFP56942.1"/>
    <property type="molecule type" value="Genomic_DNA"/>
</dbReference>
<dbReference type="FunFam" id="1.10.630.10:FF:000018">
    <property type="entry name" value="Cytochrome P450 monooxygenase"/>
    <property type="match status" value="1"/>
</dbReference>
<evidence type="ECO:0000256" key="1">
    <source>
        <dbReference type="ARBA" id="ARBA00010617"/>
    </source>
</evidence>
<evidence type="ECO:0000256" key="6">
    <source>
        <dbReference type="ARBA" id="ARBA00023033"/>
    </source>
</evidence>
<dbReference type="SUPFAM" id="SSF48264">
    <property type="entry name" value="Cytochrome P450"/>
    <property type="match status" value="1"/>
</dbReference>
<comment type="similarity">
    <text evidence="1 7">Belongs to the cytochrome P450 family.</text>
</comment>
<gene>
    <name evidence="8" type="ORF">SCMC78_67490</name>
</gene>
<dbReference type="Pfam" id="PF00067">
    <property type="entry name" value="p450"/>
    <property type="match status" value="1"/>
</dbReference>
<keyword evidence="3 7" id="KW-0479">Metal-binding</keyword>
<dbReference type="InterPro" id="IPR001128">
    <property type="entry name" value="Cyt_P450"/>
</dbReference>
<organism evidence="8">
    <name type="scientific">Streptomyces sp. CMC78</name>
    <dbReference type="NCBI Taxonomy" id="3231512"/>
    <lineage>
        <taxon>Bacteria</taxon>
        <taxon>Bacillati</taxon>
        <taxon>Actinomycetota</taxon>
        <taxon>Actinomycetes</taxon>
        <taxon>Kitasatosporales</taxon>
        <taxon>Streptomycetaceae</taxon>
        <taxon>Streptomyces</taxon>
    </lineage>
</organism>
<dbReference type="GO" id="GO:0005506">
    <property type="term" value="F:iron ion binding"/>
    <property type="evidence" value="ECO:0007669"/>
    <property type="project" value="InterPro"/>
</dbReference>
<sequence>MTAAMRGCPVSAAVPDLTDPVLYSDGDPHRIFARLRQREPVSWSANGEGPGFWSVTKYRDADVVLRDHSLFTSERGTLLNILGTDDPAGGKQMAVTDPPKHTRLREPLQRALSMKAVERHRETIRTTVVRLIEPLAEDGAFDFAEAMVAMPMAVTGTLMGLPSADWPRLADLTTAAIAPDDPEYTLPLGPQATLETAHRELFAYFQDVVHQRRKAPGDDLISFLMSIEPGGRRMTPGEIMSNCYSLLLGANVTTPHVASAAMATQTGTGVLEDWAAHPELTVGGTEEALRWASPANHFMRYAVQDVVLAEREIAAGEAVVVWLGSANRDEEVFADPFVFDIRRKPNRHIAFGIGPHYCVGHTVAKVTLRLLFGELLSRFEGFELVGEPERLRSNFVAGYKHLPIVARVRPVPGPVSY</sequence>
<evidence type="ECO:0000256" key="2">
    <source>
        <dbReference type="ARBA" id="ARBA00022617"/>
    </source>
</evidence>
<accession>A0AB33KQV5</accession>
<proteinExistence type="inferred from homology"/>
<dbReference type="KEGG" id="stcm:SCMC78_67490"/>
<dbReference type="GO" id="GO:0016705">
    <property type="term" value="F:oxidoreductase activity, acting on paired donors, with incorporation or reduction of molecular oxygen"/>
    <property type="evidence" value="ECO:0007669"/>
    <property type="project" value="InterPro"/>
</dbReference>
<dbReference type="PRINTS" id="PR00359">
    <property type="entry name" value="BP450"/>
</dbReference>
<dbReference type="GO" id="GO:0004497">
    <property type="term" value="F:monooxygenase activity"/>
    <property type="evidence" value="ECO:0007669"/>
    <property type="project" value="UniProtKB-KW"/>
</dbReference>
<protein>
    <submittedName>
        <fullName evidence="8">Cytochrome P450</fullName>
    </submittedName>
</protein>
<name>A0AB33KQV5_9ACTN</name>
<dbReference type="PANTHER" id="PTHR46696:SF1">
    <property type="entry name" value="CYTOCHROME P450 YJIB-RELATED"/>
    <property type="match status" value="1"/>
</dbReference>
<evidence type="ECO:0000256" key="3">
    <source>
        <dbReference type="ARBA" id="ARBA00022723"/>
    </source>
</evidence>
<keyword evidence="6 7" id="KW-0503">Monooxygenase</keyword>
<dbReference type="InterPro" id="IPR002397">
    <property type="entry name" value="Cyt_P450_B"/>
</dbReference>
<dbReference type="AlphaFoldDB" id="A0AB33KQV5"/>
<dbReference type="InterPro" id="IPR036396">
    <property type="entry name" value="Cyt_P450_sf"/>
</dbReference>
<reference evidence="8" key="1">
    <citation type="submission" date="2024-07" db="EMBL/GenBank/DDBJ databases">
        <title>Complete genome sequences of cellulolytic bacteria, Kitasatospora sp. CMC57 and Streptomyces sp. CMC78, isolated from Japanese agricultural soil.</title>
        <authorList>
            <person name="Hashimoto T."/>
            <person name="Ito M."/>
            <person name="Iwamoto M."/>
            <person name="Fukahori D."/>
            <person name="Shoda T."/>
            <person name="Sakoda M."/>
            <person name="Morohoshi T."/>
            <person name="Mitsuboshi M."/>
            <person name="Nishizawa T."/>
        </authorList>
    </citation>
    <scope>NUCLEOTIDE SEQUENCE</scope>
    <source>
        <strain evidence="8">CMC78</strain>
    </source>
</reference>
<keyword evidence="4 7" id="KW-0560">Oxidoreductase</keyword>
<dbReference type="PROSITE" id="PS00086">
    <property type="entry name" value="CYTOCHROME_P450"/>
    <property type="match status" value="1"/>
</dbReference>
<keyword evidence="5 7" id="KW-0408">Iron</keyword>
<dbReference type="PANTHER" id="PTHR46696">
    <property type="entry name" value="P450, PUTATIVE (EUROFUNG)-RELATED"/>
    <property type="match status" value="1"/>
</dbReference>
<evidence type="ECO:0000256" key="7">
    <source>
        <dbReference type="RuleBase" id="RU000461"/>
    </source>
</evidence>
<keyword evidence="2 7" id="KW-0349">Heme</keyword>
<dbReference type="Gene3D" id="1.10.630.10">
    <property type="entry name" value="Cytochrome P450"/>
    <property type="match status" value="1"/>
</dbReference>
<dbReference type="InterPro" id="IPR017972">
    <property type="entry name" value="Cyt_P450_CS"/>
</dbReference>
<dbReference type="GO" id="GO:0020037">
    <property type="term" value="F:heme binding"/>
    <property type="evidence" value="ECO:0007669"/>
    <property type="project" value="InterPro"/>
</dbReference>
<dbReference type="RefSeq" id="WP_397722116.1">
    <property type="nucleotide sequence ID" value="NZ_AP035884.1"/>
</dbReference>
<evidence type="ECO:0000256" key="5">
    <source>
        <dbReference type="ARBA" id="ARBA00023004"/>
    </source>
</evidence>